<comment type="similarity">
    <text evidence="1">Belongs to the sigma-70 factor family. ECF subfamily.</text>
</comment>
<evidence type="ECO:0000313" key="8">
    <source>
        <dbReference type="EMBL" id="MCM4082520.1"/>
    </source>
</evidence>
<sequence length="395" mass="42191">MIDLLRELTPQVVGVLTHRFGDFESAEDAVQEALLAAATRWPVDGTPANPRGWLIQTAQRKVLDQLRGDQARRRREVLAERREAAGSAVDRDDTLDVLFLCCHPALSDTSAVALTLRAVGGLSTGEIARAFFVPEKTMGQRISRAKQQIRASGAPFGGAPRLGAALRVLYLIFNEGYASSAGTTVHRVGLAAEAIRLARLVHDRLPEDGEVAGLLALMLLTDARRLARTDAGGDLVPLAEQDRTRWDAGRIKEGTAVLDAAFRRGRVGEYQLQAAIAALHDRAASVDATDWPQIAALYGILERITGSPVVALNRAIAVAMVDGPAAGLALVDSVSMNEHHRVPATRGHLLELAGDHAGAVAQYRLAAAATASEPEKRYLTIRAATLTLTLGQGRG</sequence>
<dbReference type="Pfam" id="PF04542">
    <property type="entry name" value="Sigma70_r2"/>
    <property type="match status" value="1"/>
</dbReference>
<accession>A0ABT0Y9R4</accession>
<feature type="domain" description="DUF6596" evidence="7">
    <location>
        <begin position="161"/>
        <end position="261"/>
    </location>
</feature>
<keyword evidence="9" id="KW-1185">Reference proteome</keyword>
<dbReference type="InterPro" id="IPR014284">
    <property type="entry name" value="RNA_pol_sigma-70_dom"/>
</dbReference>
<evidence type="ECO:0000259" key="6">
    <source>
        <dbReference type="Pfam" id="PF08281"/>
    </source>
</evidence>
<evidence type="ECO:0000313" key="9">
    <source>
        <dbReference type="Proteomes" id="UP001523216"/>
    </source>
</evidence>
<protein>
    <submittedName>
        <fullName evidence="8">Sigma-70 family RNA polymerase sigma factor</fullName>
    </submittedName>
</protein>
<dbReference type="EMBL" id="JAMQOL010000049">
    <property type="protein sequence ID" value="MCM4082520.1"/>
    <property type="molecule type" value="Genomic_DNA"/>
</dbReference>
<name>A0ABT0Y9R4_9ACTN</name>
<evidence type="ECO:0000259" key="7">
    <source>
        <dbReference type="Pfam" id="PF20239"/>
    </source>
</evidence>
<dbReference type="RefSeq" id="WP_251802254.1">
    <property type="nucleotide sequence ID" value="NZ_JAMQOL010000049.1"/>
</dbReference>
<dbReference type="InterPro" id="IPR013324">
    <property type="entry name" value="RNA_pol_sigma_r3/r4-like"/>
</dbReference>
<gene>
    <name evidence="8" type="ORF">LXN57_33630</name>
</gene>
<evidence type="ECO:0000256" key="2">
    <source>
        <dbReference type="ARBA" id="ARBA00023015"/>
    </source>
</evidence>
<dbReference type="Gene3D" id="1.10.1740.10">
    <property type="match status" value="1"/>
</dbReference>
<dbReference type="InterPro" id="IPR046531">
    <property type="entry name" value="DUF6596"/>
</dbReference>
<dbReference type="NCBIfam" id="TIGR02937">
    <property type="entry name" value="sigma70-ECF"/>
    <property type="match status" value="1"/>
</dbReference>
<reference evidence="8 9" key="1">
    <citation type="submission" date="2022-06" db="EMBL/GenBank/DDBJ databases">
        <title>Actinoplanes abujensis sp. nov., isolated from Nigerian arid soil.</title>
        <authorList>
            <person name="Ding P."/>
        </authorList>
    </citation>
    <scope>NUCLEOTIDE SEQUENCE [LARGE SCALE GENOMIC DNA]</scope>
    <source>
        <strain evidence="9">TRM88002</strain>
    </source>
</reference>
<dbReference type="SUPFAM" id="SSF88659">
    <property type="entry name" value="Sigma3 and sigma4 domains of RNA polymerase sigma factors"/>
    <property type="match status" value="1"/>
</dbReference>
<dbReference type="Pfam" id="PF20239">
    <property type="entry name" value="DUF6596"/>
    <property type="match status" value="1"/>
</dbReference>
<feature type="domain" description="RNA polymerase sigma factor 70 region 4 type 2" evidence="6">
    <location>
        <begin position="99"/>
        <end position="148"/>
    </location>
</feature>
<dbReference type="PANTHER" id="PTHR47756">
    <property type="entry name" value="BLL6612 PROTEIN-RELATED"/>
    <property type="match status" value="1"/>
</dbReference>
<keyword evidence="3" id="KW-0731">Sigma factor</keyword>
<proteinExistence type="inferred from homology"/>
<organism evidence="8 9">
    <name type="scientific">Paractinoplanes hotanensis</name>
    <dbReference type="NCBI Taxonomy" id="2906497"/>
    <lineage>
        <taxon>Bacteria</taxon>
        <taxon>Bacillati</taxon>
        <taxon>Actinomycetota</taxon>
        <taxon>Actinomycetes</taxon>
        <taxon>Micromonosporales</taxon>
        <taxon>Micromonosporaceae</taxon>
        <taxon>Paractinoplanes</taxon>
    </lineage>
</organism>
<evidence type="ECO:0000256" key="1">
    <source>
        <dbReference type="ARBA" id="ARBA00010641"/>
    </source>
</evidence>
<evidence type="ECO:0000256" key="3">
    <source>
        <dbReference type="ARBA" id="ARBA00023082"/>
    </source>
</evidence>
<comment type="caution">
    <text evidence="8">The sequence shown here is derived from an EMBL/GenBank/DDBJ whole genome shotgun (WGS) entry which is preliminary data.</text>
</comment>
<dbReference type="SUPFAM" id="SSF88946">
    <property type="entry name" value="Sigma2 domain of RNA polymerase sigma factors"/>
    <property type="match status" value="1"/>
</dbReference>
<keyword evidence="2" id="KW-0805">Transcription regulation</keyword>
<dbReference type="InterPro" id="IPR013249">
    <property type="entry name" value="RNA_pol_sigma70_r4_t2"/>
</dbReference>
<dbReference type="InterPro" id="IPR036388">
    <property type="entry name" value="WH-like_DNA-bd_sf"/>
</dbReference>
<dbReference type="Pfam" id="PF08281">
    <property type="entry name" value="Sigma70_r4_2"/>
    <property type="match status" value="1"/>
</dbReference>
<dbReference type="PANTHER" id="PTHR47756:SF2">
    <property type="entry name" value="BLL6612 PROTEIN"/>
    <property type="match status" value="1"/>
</dbReference>
<dbReference type="Gene3D" id="1.10.10.10">
    <property type="entry name" value="Winged helix-like DNA-binding domain superfamily/Winged helix DNA-binding domain"/>
    <property type="match status" value="1"/>
</dbReference>
<evidence type="ECO:0000259" key="5">
    <source>
        <dbReference type="Pfam" id="PF04542"/>
    </source>
</evidence>
<evidence type="ECO:0000256" key="4">
    <source>
        <dbReference type="ARBA" id="ARBA00023163"/>
    </source>
</evidence>
<feature type="domain" description="RNA polymerase sigma-70 region 2" evidence="5">
    <location>
        <begin position="5"/>
        <end position="70"/>
    </location>
</feature>
<dbReference type="InterPro" id="IPR007627">
    <property type="entry name" value="RNA_pol_sigma70_r2"/>
</dbReference>
<dbReference type="Proteomes" id="UP001523216">
    <property type="component" value="Unassembled WGS sequence"/>
</dbReference>
<keyword evidence="4" id="KW-0804">Transcription</keyword>
<dbReference type="InterPro" id="IPR013325">
    <property type="entry name" value="RNA_pol_sigma_r2"/>
</dbReference>